<accession>A0A7C9EIH6</accession>
<reference evidence="1" key="1">
    <citation type="journal article" date="2013" name="J. Plant Res.">
        <title>Effect of fungi and light on seed germination of three Opuntia species from semiarid lands of central Mexico.</title>
        <authorList>
            <person name="Delgado-Sanchez P."/>
            <person name="Jimenez-Bremont J.F."/>
            <person name="Guerrero-Gonzalez Mde L."/>
            <person name="Flores J."/>
        </authorList>
    </citation>
    <scope>NUCLEOTIDE SEQUENCE</scope>
    <source>
        <tissue evidence="1">Cladode</tissue>
    </source>
</reference>
<proteinExistence type="predicted"/>
<sequence>MFWIWSTQKFHIKTYLSRKYKFKVRNTILYREKDPKSMNNSEFKCNLIYSTRLNRSRLLQIYTTPASLNIFVSFPSVQDLHPTVELVACPPFSRVRYKSNSAKTALPFLYALECLRA</sequence>
<protein>
    <submittedName>
        <fullName evidence="1">Uncharacterized protein</fullName>
    </submittedName>
</protein>
<dbReference type="AlphaFoldDB" id="A0A7C9EIH6"/>
<evidence type="ECO:0000313" key="1">
    <source>
        <dbReference type="EMBL" id="MBA4663028.1"/>
    </source>
</evidence>
<dbReference type="EMBL" id="GISG01219147">
    <property type="protein sequence ID" value="MBA4663028.1"/>
    <property type="molecule type" value="Transcribed_RNA"/>
</dbReference>
<name>A0A7C9EIH6_OPUST</name>
<reference evidence="1" key="2">
    <citation type="submission" date="2020-07" db="EMBL/GenBank/DDBJ databases">
        <authorList>
            <person name="Vera ALvarez R."/>
            <person name="Arias-Moreno D.M."/>
            <person name="Jimenez-Jacinto V."/>
            <person name="Jimenez-Bremont J.F."/>
            <person name="Swaminathan K."/>
            <person name="Moose S.P."/>
            <person name="Guerrero-Gonzalez M.L."/>
            <person name="Marino-Ramirez L."/>
            <person name="Landsman D."/>
            <person name="Rodriguez-Kessler M."/>
            <person name="Delgado-Sanchez P."/>
        </authorList>
    </citation>
    <scope>NUCLEOTIDE SEQUENCE</scope>
    <source>
        <tissue evidence="1">Cladode</tissue>
    </source>
</reference>
<organism evidence="1">
    <name type="scientific">Opuntia streptacantha</name>
    <name type="common">Prickly pear cactus</name>
    <name type="synonym">Opuntia cardona</name>
    <dbReference type="NCBI Taxonomy" id="393608"/>
    <lineage>
        <taxon>Eukaryota</taxon>
        <taxon>Viridiplantae</taxon>
        <taxon>Streptophyta</taxon>
        <taxon>Embryophyta</taxon>
        <taxon>Tracheophyta</taxon>
        <taxon>Spermatophyta</taxon>
        <taxon>Magnoliopsida</taxon>
        <taxon>eudicotyledons</taxon>
        <taxon>Gunneridae</taxon>
        <taxon>Pentapetalae</taxon>
        <taxon>Caryophyllales</taxon>
        <taxon>Cactineae</taxon>
        <taxon>Cactaceae</taxon>
        <taxon>Opuntioideae</taxon>
        <taxon>Opuntia</taxon>
    </lineage>
</organism>